<dbReference type="AlphaFoldDB" id="A0A271LHT6"/>
<protein>
    <submittedName>
        <fullName evidence="1">Uncharacterized protein</fullName>
    </submittedName>
</protein>
<dbReference type="OrthoDB" id="291822at2"/>
<dbReference type="EMBL" id="NPKJ01000057">
    <property type="protein sequence ID" value="PAQ07644.1"/>
    <property type="molecule type" value="Genomic_DNA"/>
</dbReference>
<dbReference type="SUPFAM" id="SSF158668">
    <property type="entry name" value="MtlR-like"/>
    <property type="match status" value="1"/>
</dbReference>
<dbReference type="Proteomes" id="UP000216442">
    <property type="component" value="Unassembled WGS sequence"/>
</dbReference>
<dbReference type="PANTHER" id="PTHR37941">
    <property type="entry name" value="FUMARASE E-RELATED"/>
    <property type="match status" value="1"/>
</dbReference>
<dbReference type="Gene3D" id="1.20.120.330">
    <property type="entry name" value="Nucleotidyltransferases domain 2"/>
    <property type="match status" value="1"/>
</dbReference>
<organism evidence="1 2">
    <name type="scientific">Mesorhizobium temperatum</name>
    <dbReference type="NCBI Taxonomy" id="241416"/>
    <lineage>
        <taxon>Bacteria</taxon>
        <taxon>Pseudomonadati</taxon>
        <taxon>Pseudomonadota</taxon>
        <taxon>Alphaproteobacteria</taxon>
        <taxon>Hyphomicrobiales</taxon>
        <taxon>Phyllobacteriaceae</taxon>
        <taxon>Mesorhizobium</taxon>
    </lineage>
</organism>
<comment type="caution">
    <text evidence="1">The sequence shown here is derived from an EMBL/GenBank/DDBJ whole genome shotgun (WGS) entry which is preliminary data.</text>
</comment>
<reference evidence="1 2" key="1">
    <citation type="submission" date="2017-08" db="EMBL/GenBank/DDBJ databases">
        <title>Mesorhizobium wenxinae sp. nov., a novel rhizobial species isolated from root nodules of chickpea (Cicer arietinum L.).</title>
        <authorList>
            <person name="Zhang J."/>
        </authorList>
    </citation>
    <scope>NUCLEOTIDE SEQUENCE [LARGE SCALE GENOMIC DNA]</scope>
    <source>
        <strain evidence="1 2">SDW018</strain>
    </source>
</reference>
<proteinExistence type="predicted"/>
<dbReference type="RefSeq" id="WP_095494227.1">
    <property type="nucleotide sequence ID" value="NZ_NPKJ01000057.1"/>
</dbReference>
<evidence type="ECO:0000313" key="2">
    <source>
        <dbReference type="Proteomes" id="UP000216442"/>
    </source>
</evidence>
<dbReference type="InterPro" id="IPR007761">
    <property type="entry name" value="MtlR-like"/>
</dbReference>
<evidence type="ECO:0000313" key="1">
    <source>
        <dbReference type="EMBL" id="PAQ07644.1"/>
    </source>
</evidence>
<name>A0A271LHT6_9HYPH</name>
<keyword evidence="2" id="KW-1185">Reference proteome</keyword>
<dbReference type="PANTHER" id="PTHR37941:SF1">
    <property type="entry name" value="FUMARASE E-RELATED"/>
    <property type="match status" value="1"/>
</dbReference>
<sequence length="175" mass="19625">MPWDTVLNDELLKSHPHLKEFLPFLDTHNAESPRGAVMVACAYLDEQLRGIIDAYLIEDSDKALLLDGFNAPLGSFSARIKAAHCLGLLSDVERNDCDTLRKIRNEFAHSHRVSFDDRKVADLCNNLHHSAKPYGNVEVNAFGLFSSAAVGLALALVNRSHYVGVERLTKRTWRR</sequence>
<dbReference type="InterPro" id="IPR038026">
    <property type="entry name" value="MtlR-like_sf"/>
</dbReference>
<gene>
    <name evidence="1" type="ORF">CIT26_20175</name>
</gene>
<dbReference type="GO" id="GO:0045892">
    <property type="term" value="P:negative regulation of DNA-templated transcription"/>
    <property type="evidence" value="ECO:0007669"/>
    <property type="project" value="TreeGrafter"/>
</dbReference>
<accession>A0A271LHT6</accession>